<name>A0ACD3B7U9_9AGAR</name>
<gene>
    <name evidence="1" type="ORF">BDN72DRAFT_834220</name>
</gene>
<accession>A0ACD3B7U9</accession>
<reference evidence="1 2" key="1">
    <citation type="journal article" date="2019" name="Nat. Ecol. Evol.">
        <title>Megaphylogeny resolves global patterns of mushroom evolution.</title>
        <authorList>
            <person name="Varga T."/>
            <person name="Krizsan K."/>
            <person name="Foldi C."/>
            <person name="Dima B."/>
            <person name="Sanchez-Garcia M."/>
            <person name="Sanchez-Ramirez S."/>
            <person name="Szollosi G.J."/>
            <person name="Szarkandi J.G."/>
            <person name="Papp V."/>
            <person name="Albert L."/>
            <person name="Andreopoulos W."/>
            <person name="Angelini C."/>
            <person name="Antonin V."/>
            <person name="Barry K.W."/>
            <person name="Bougher N.L."/>
            <person name="Buchanan P."/>
            <person name="Buyck B."/>
            <person name="Bense V."/>
            <person name="Catcheside P."/>
            <person name="Chovatia M."/>
            <person name="Cooper J."/>
            <person name="Damon W."/>
            <person name="Desjardin D."/>
            <person name="Finy P."/>
            <person name="Geml J."/>
            <person name="Haridas S."/>
            <person name="Hughes K."/>
            <person name="Justo A."/>
            <person name="Karasinski D."/>
            <person name="Kautmanova I."/>
            <person name="Kiss B."/>
            <person name="Kocsube S."/>
            <person name="Kotiranta H."/>
            <person name="LaButti K.M."/>
            <person name="Lechner B.E."/>
            <person name="Liimatainen K."/>
            <person name="Lipzen A."/>
            <person name="Lukacs Z."/>
            <person name="Mihaltcheva S."/>
            <person name="Morgado L.N."/>
            <person name="Niskanen T."/>
            <person name="Noordeloos M.E."/>
            <person name="Ohm R.A."/>
            <person name="Ortiz-Santana B."/>
            <person name="Ovrebo C."/>
            <person name="Racz N."/>
            <person name="Riley R."/>
            <person name="Savchenko A."/>
            <person name="Shiryaev A."/>
            <person name="Soop K."/>
            <person name="Spirin V."/>
            <person name="Szebenyi C."/>
            <person name="Tomsovsky M."/>
            <person name="Tulloss R.E."/>
            <person name="Uehling J."/>
            <person name="Grigoriev I.V."/>
            <person name="Vagvolgyi C."/>
            <person name="Papp T."/>
            <person name="Martin F.M."/>
            <person name="Miettinen O."/>
            <person name="Hibbett D.S."/>
            <person name="Nagy L.G."/>
        </authorList>
    </citation>
    <scope>NUCLEOTIDE SEQUENCE [LARGE SCALE GENOMIC DNA]</scope>
    <source>
        <strain evidence="1 2">NL-1719</strain>
    </source>
</reference>
<evidence type="ECO:0000313" key="2">
    <source>
        <dbReference type="Proteomes" id="UP000308600"/>
    </source>
</evidence>
<organism evidence="1 2">
    <name type="scientific">Pluteus cervinus</name>
    <dbReference type="NCBI Taxonomy" id="181527"/>
    <lineage>
        <taxon>Eukaryota</taxon>
        <taxon>Fungi</taxon>
        <taxon>Dikarya</taxon>
        <taxon>Basidiomycota</taxon>
        <taxon>Agaricomycotina</taxon>
        <taxon>Agaricomycetes</taxon>
        <taxon>Agaricomycetidae</taxon>
        <taxon>Agaricales</taxon>
        <taxon>Pluteineae</taxon>
        <taxon>Pluteaceae</taxon>
        <taxon>Pluteus</taxon>
    </lineage>
</organism>
<sequence>MAYDLPFCLTFICLLVICFPLSTFAQWIDYPPDGLATLTHYTIPQDFVASCGCTPASTHYPTAALSQMAYGSSTSYGPACGRCFNLTLMNPIVANPPFTPPVTKSIVIKIIDLCPLSQDGWCSGTKSKTNSAGHQLNFDLAYPSSSIPDDFFPSDVAVYGYKDFGVWNISYQTVSCLDDWTGSKNKAALGSELALGASGCCPANPTGSSNDTCPSFSDKNGIPPDTTTKSHATDTLGTIHTYHVFFALSLLLVLL</sequence>
<dbReference type="Proteomes" id="UP000308600">
    <property type="component" value="Unassembled WGS sequence"/>
</dbReference>
<evidence type="ECO:0000313" key="1">
    <source>
        <dbReference type="EMBL" id="TFK73895.1"/>
    </source>
</evidence>
<keyword evidence="2" id="KW-1185">Reference proteome</keyword>
<protein>
    <submittedName>
        <fullName evidence="1">Uncharacterized protein</fullName>
    </submittedName>
</protein>
<proteinExistence type="predicted"/>
<dbReference type="EMBL" id="ML208272">
    <property type="protein sequence ID" value="TFK73895.1"/>
    <property type="molecule type" value="Genomic_DNA"/>
</dbReference>